<dbReference type="Gene3D" id="3.40.50.880">
    <property type="match status" value="1"/>
</dbReference>
<keyword evidence="2" id="KW-0436">Ligase</keyword>
<evidence type="ECO:0000313" key="3">
    <source>
        <dbReference type="Proteomes" id="UP000030003"/>
    </source>
</evidence>
<sequence>MASRSSSPFLILVAGQPAAPLRRHGGFDHWIRVAAGLGRDDAVAVDVERGDELPGFDAFAGVVVSGSAAMVTERREWSERAAAWLAEATKAGLPVLGICYGHQLLAHALGGTVVDNPEGRRMGTFGVELLPEARNDALLAPLPERFPAQMTHVQHVSVPPPGAVVLARAEHDPCHAFRVGDNAWGVQFHPEFSAAHMRGYIQARAAVLAEEGFDVRALIDAVGAAPQARRVLRRFVHHSRNAAR</sequence>
<dbReference type="PANTHER" id="PTHR42695:SF5">
    <property type="entry name" value="GLUTAMINE AMIDOTRANSFERASE YLR126C-RELATED"/>
    <property type="match status" value="1"/>
</dbReference>
<dbReference type="AlphaFoldDB" id="A0A0A0MA71"/>
<dbReference type="OrthoDB" id="9813383at2"/>
<dbReference type="Proteomes" id="UP000030003">
    <property type="component" value="Unassembled WGS sequence"/>
</dbReference>
<dbReference type="Pfam" id="PF00117">
    <property type="entry name" value="GATase"/>
    <property type="match status" value="1"/>
</dbReference>
<keyword evidence="3" id="KW-1185">Reference proteome</keyword>
<dbReference type="PROSITE" id="PS51273">
    <property type="entry name" value="GATASE_TYPE_1"/>
    <property type="match status" value="1"/>
</dbReference>
<accession>A0A0A0MA71</accession>
<dbReference type="SUPFAM" id="SSF52317">
    <property type="entry name" value="Class I glutamine amidotransferase-like"/>
    <property type="match status" value="1"/>
</dbReference>
<gene>
    <name evidence="2" type="ORF">N791_05525</name>
</gene>
<dbReference type="CDD" id="cd01741">
    <property type="entry name" value="GATase1_1"/>
    <property type="match status" value="1"/>
</dbReference>
<reference evidence="2 3" key="1">
    <citation type="submission" date="2013-08" db="EMBL/GenBank/DDBJ databases">
        <title>Genomic analysis of Lysobacter defluvii.</title>
        <authorList>
            <person name="Wang Q."/>
            <person name="Wang G."/>
        </authorList>
    </citation>
    <scope>NUCLEOTIDE SEQUENCE [LARGE SCALE GENOMIC DNA]</scope>
    <source>
        <strain evidence="2 3">IMMIB APB-9</strain>
    </source>
</reference>
<protein>
    <submittedName>
        <fullName evidence="2">Glutamine amidotransferase</fullName>
        <ecNumber evidence="2">6.3.5.2</ecNumber>
    </submittedName>
</protein>
<dbReference type="EC" id="6.3.5.2" evidence="2"/>
<dbReference type="STRING" id="1385515.GCA_000423325_02360"/>
<dbReference type="NCBIfam" id="NF006562">
    <property type="entry name" value="PRK09065.1"/>
    <property type="match status" value="1"/>
</dbReference>
<keyword evidence="2" id="KW-0315">Glutamine amidotransferase</keyword>
<dbReference type="RefSeq" id="WP_027070364.1">
    <property type="nucleotide sequence ID" value="NZ_AUHT01000012.1"/>
</dbReference>
<comment type="caution">
    <text evidence="2">The sequence shown here is derived from an EMBL/GenBank/DDBJ whole genome shotgun (WGS) entry which is preliminary data.</text>
</comment>
<feature type="domain" description="Glutamine amidotransferase" evidence="1">
    <location>
        <begin position="58"/>
        <end position="196"/>
    </location>
</feature>
<dbReference type="GO" id="GO:0005829">
    <property type="term" value="C:cytosol"/>
    <property type="evidence" value="ECO:0007669"/>
    <property type="project" value="TreeGrafter"/>
</dbReference>
<name>A0A0A0MA71_9GAMM</name>
<dbReference type="InterPro" id="IPR017926">
    <property type="entry name" value="GATASE"/>
</dbReference>
<proteinExistence type="predicted"/>
<dbReference type="GO" id="GO:0016740">
    <property type="term" value="F:transferase activity"/>
    <property type="evidence" value="ECO:0007669"/>
    <property type="project" value="UniProtKB-KW"/>
</dbReference>
<evidence type="ECO:0000313" key="2">
    <source>
        <dbReference type="EMBL" id="KGO98041.1"/>
    </source>
</evidence>
<organism evidence="2 3">
    <name type="scientific">Lysobacter defluvii IMMIB APB-9 = DSM 18482</name>
    <dbReference type="NCBI Taxonomy" id="1385515"/>
    <lineage>
        <taxon>Bacteria</taxon>
        <taxon>Pseudomonadati</taxon>
        <taxon>Pseudomonadota</taxon>
        <taxon>Gammaproteobacteria</taxon>
        <taxon>Lysobacterales</taxon>
        <taxon>Lysobacteraceae</taxon>
        <taxon>Novilysobacter</taxon>
    </lineage>
</organism>
<keyword evidence="2" id="KW-0808">Transferase</keyword>
<dbReference type="eggNOG" id="COG0518">
    <property type="taxonomic scope" value="Bacteria"/>
</dbReference>
<dbReference type="GO" id="GO:0003922">
    <property type="term" value="F:GMP synthase (glutamine-hydrolyzing) activity"/>
    <property type="evidence" value="ECO:0007669"/>
    <property type="project" value="UniProtKB-EC"/>
</dbReference>
<dbReference type="InterPro" id="IPR044992">
    <property type="entry name" value="ChyE-like"/>
</dbReference>
<dbReference type="EMBL" id="AVBH01000142">
    <property type="protein sequence ID" value="KGO98041.1"/>
    <property type="molecule type" value="Genomic_DNA"/>
</dbReference>
<evidence type="ECO:0000259" key="1">
    <source>
        <dbReference type="Pfam" id="PF00117"/>
    </source>
</evidence>
<dbReference type="InterPro" id="IPR029062">
    <property type="entry name" value="Class_I_gatase-like"/>
</dbReference>
<dbReference type="PANTHER" id="PTHR42695">
    <property type="entry name" value="GLUTAMINE AMIDOTRANSFERASE YLR126C-RELATED"/>
    <property type="match status" value="1"/>
</dbReference>